<sequence length="307" mass="31902">MSDAVQSVTIVEVGPRDGFQSVGPFIPTPHKIALIGQLHAAGLRRMETTSFVSPSALPQMADAAEIVAVTDRLAGLDAQVLVPTARHAERAFAAGATHLSAVLSVSERHNMGNVRRTPMESVADYAQMVAMMPAGAAMRLNLATAFDCPHVGRIGADAVLALLDPLVAATADVEIALCDTTGRADPTQVRALFAAARDRFPEVRGWAFHGHDTYGLGAANVLAAWDVGIRVFDASVAGLGGCPFAPGATGNVATEDLVWMFDHMGVASGIDLDRLVEAARGVAELPGAQIGGRVRDALAARARKAAA</sequence>
<dbReference type="EMBL" id="CP059319">
    <property type="protein sequence ID" value="QTH20919.1"/>
    <property type="molecule type" value="Genomic_DNA"/>
</dbReference>
<accession>A0A975D137</accession>
<dbReference type="PANTHER" id="PTHR42738:SF7">
    <property type="entry name" value="HYDROXYMETHYLGLUTARYL-COA LYASE"/>
    <property type="match status" value="1"/>
</dbReference>
<evidence type="ECO:0000256" key="3">
    <source>
        <dbReference type="ARBA" id="ARBA00023239"/>
    </source>
</evidence>
<dbReference type="GO" id="GO:0004419">
    <property type="term" value="F:hydroxymethylglutaryl-CoA lyase activity"/>
    <property type="evidence" value="ECO:0007669"/>
    <property type="project" value="TreeGrafter"/>
</dbReference>
<dbReference type="Proteomes" id="UP000664914">
    <property type="component" value="Chromosome"/>
</dbReference>
<dbReference type="SUPFAM" id="SSF51569">
    <property type="entry name" value="Aldolase"/>
    <property type="match status" value="1"/>
</dbReference>
<dbReference type="RefSeq" id="WP_208632378.1">
    <property type="nucleotide sequence ID" value="NZ_CP059319.1"/>
</dbReference>
<protein>
    <submittedName>
        <fullName evidence="5">Hydroxymethylglutaryl-CoA lyase</fullName>
    </submittedName>
</protein>
<evidence type="ECO:0000256" key="2">
    <source>
        <dbReference type="ARBA" id="ARBA00022723"/>
    </source>
</evidence>
<dbReference type="GO" id="GO:0046951">
    <property type="term" value="P:ketone body biosynthetic process"/>
    <property type="evidence" value="ECO:0007669"/>
    <property type="project" value="TreeGrafter"/>
</dbReference>
<organism evidence="5 6">
    <name type="scientific">Rhizorhabdus wittichii</name>
    <dbReference type="NCBI Taxonomy" id="160791"/>
    <lineage>
        <taxon>Bacteria</taxon>
        <taxon>Pseudomonadati</taxon>
        <taxon>Pseudomonadota</taxon>
        <taxon>Alphaproteobacteria</taxon>
        <taxon>Sphingomonadales</taxon>
        <taxon>Sphingomonadaceae</taxon>
        <taxon>Rhizorhabdus</taxon>
    </lineage>
</organism>
<evidence type="ECO:0000256" key="1">
    <source>
        <dbReference type="ARBA" id="ARBA00009405"/>
    </source>
</evidence>
<reference evidence="5" key="2">
    <citation type="submission" date="2021-04" db="EMBL/GenBank/DDBJ databases">
        <title>Isolation and genomic analysis of the ibuprofen-degrading bacterium Sphingomonas strain MPO218.</title>
        <authorList>
            <person name="Aulestia M."/>
            <person name="Flores A."/>
            <person name="Mangas E.L."/>
            <person name="Perez-Pulido A.J."/>
            <person name="Santero E."/>
            <person name="Camacho E.M."/>
        </authorList>
    </citation>
    <scope>NUCLEOTIDE SEQUENCE</scope>
    <source>
        <strain evidence="5">MPO218</strain>
    </source>
</reference>
<dbReference type="InterPro" id="IPR043594">
    <property type="entry name" value="HMGL"/>
</dbReference>
<dbReference type="NCBIfam" id="NF004283">
    <property type="entry name" value="PRK05692.1"/>
    <property type="match status" value="1"/>
</dbReference>
<feature type="domain" description="Pyruvate carboxyltransferase" evidence="4">
    <location>
        <begin position="8"/>
        <end position="276"/>
    </location>
</feature>
<dbReference type="Pfam" id="PF00682">
    <property type="entry name" value="HMGL-like"/>
    <property type="match status" value="1"/>
</dbReference>
<dbReference type="PROSITE" id="PS50991">
    <property type="entry name" value="PYR_CT"/>
    <property type="match status" value="1"/>
</dbReference>
<comment type="similarity">
    <text evidence="1">Belongs to the HMG-CoA lyase family.</text>
</comment>
<dbReference type="CDD" id="cd07938">
    <property type="entry name" value="DRE_TIM_HMGL"/>
    <property type="match status" value="1"/>
</dbReference>
<dbReference type="AlphaFoldDB" id="A0A975D137"/>
<dbReference type="InterPro" id="IPR000891">
    <property type="entry name" value="PYR_CT"/>
</dbReference>
<evidence type="ECO:0000259" key="4">
    <source>
        <dbReference type="PROSITE" id="PS50991"/>
    </source>
</evidence>
<dbReference type="GO" id="GO:0006552">
    <property type="term" value="P:L-leucine catabolic process"/>
    <property type="evidence" value="ECO:0007669"/>
    <property type="project" value="TreeGrafter"/>
</dbReference>
<evidence type="ECO:0000313" key="6">
    <source>
        <dbReference type="Proteomes" id="UP000664914"/>
    </source>
</evidence>
<dbReference type="Gene3D" id="3.20.20.70">
    <property type="entry name" value="Aldolase class I"/>
    <property type="match status" value="1"/>
</dbReference>
<name>A0A975D137_9SPHN</name>
<dbReference type="InterPro" id="IPR013785">
    <property type="entry name" value="Aldolase_TIM"/>
</dbReference>
<dbReference type="GO" id="GO:0046872">
    <property type="term" value="F:metal ion binding"/>
    <property type="evidence" value="ECO:0007669"/>
    <property type="project" value="UniProtKB-KW"/>
</dbReference>
<keyword evidence="2" id="KW-0479">Metal-binding</keyword>
<evidence type="ECO:0000313" key="5">
    <source>
        <dbReference type="EMBL" id="QTH20919.1"/>
    </source>
</evidence>
<reference evidence="5" key="1">
    <citation type="submission" date="2020-07" db="EMBL/GenBank/DDBJ databases">
        <authorList>
            <person name="Camacho E."/>
        </authorList>
    </citation>
    <scope>NUCLEOTIDE SEQUENCE</scope>
    <source>
        <strain evidence="5">MPO218</strain>
    </source>
</reference>
<keyword evidence="3 5" id="KW-0456">Lyase</keyword>
<dbReference type="PANTHER" id="PTHR42738">
    <property type="entry name" value="HYDROXYMETHYLGLUTARYL-COA LYASE"/>
    <property type="match status" value="1"/>
</dbReference>
<proteinExistence type="inferred from homology"/>
<gene>
    <name evidence="5" type="ORF">HRJ34_21770</name>
</gene>